<feature type="region of interest" description="Disordered" evidence="1">
    <location>
        <begin position="112"/>
        <end position="141"/>
    </location>
</feature>
<feature type="compositionally biased region" description="Low complexity" evidence="1">
    <location>
        <begin position="128"/>
        <end position="141"/>
    </location>
</feature>
<dbReference type="Gene3D" id="1.20.1260.10">
    <property type="match status" value="1"/>
</dbReference>
<dbReference type="InterPro" id="IPR029447">
    <property type="entry name" value="DUF4439"/>
</dbReference>
<dbReference type="PROSITE" id="PS51318">
    <property type="entry name" value="TAT"/>
    <property type="match status" value="1"/>
</dbReference>
<dbReference type="SUPFAM" id="SSF47240">
    <property type="entry name" value="Ferritin-like"/>
    <property type="match status" value="1"/>
</dbReference>
<sequence>MPDSLRPSDLPALLGRRRLLRTSVLALAAGALGAGTLGGCGRIALGGPEEYTPPPPGIDDLYRPDLLALLERAIAGAEALTSTSSGGDPALAADLTVLVAALPVQRRALLTGAEQEREVEASEDPDPEATTAPDPTDVPDDLPALLAVLVELRDLAADASRQVSGSLARATSALAAHSTWIALRLRTSSGTGEVPASPSAEDLVPRRDVPATDPPSIGAEEDYRSAIERAQQEEWYAGYVHEVLAARSEGEEREAHLARTELHRTRADQLAAVAEEDGAPVVVRQAVYGLPGGQLDEATAGTLPTTLSQGLLLDHLALTGAAPFERRPLSIAAALAEAELLAGRVDRMDPLPGLVAEDPPPADG</sequence>
<dbReference type="Proteomes" id="UP000274327">
    <property type="component" value="Unassembled WGS sequence"/>
</dbReference>
<dbReference type="Pfam" id="PF14530">
    <property type="entry name" value="DUF4439"/>
    <property type="match status" value="1"/>
</dbReference>
<dbReference type="InterPro" id="IPR009078">
    <property type="entry name" value="Ferritin-like_SF"/>
</dbReference>
<dbReference type="RefSeq" id="WP_126984571.1">
    <property type="nucleotide sequence ID" value="NZ_ML133851.1"/>
</dbReference>
<protein>
    <submittedName>
        <fullName evidence="3">DUF4439 domain-containing protein</fullName>
    </submittedName>
</protein>
<accession>A0A3R8QQZ4</accession>
<proteinExistence type="predicted"/>
<dbReference type="EMBL" id="QOCI01000001">
    <property type="protein sequence ID" value="RRR20156.1"/>
    <property type="molecule type" value="Genomic_DNA"/>
</dbReference>
<name>A0A3R8QQZ4_9MICO</name>
<feature type="domain" description="DUF4439" evidence="2">
    <location>
        <begin position="227"/>
        <end position="354"/>
    </location>
</feature>
<evidence type="ECO:0000256" key="1">
    <source>
        <dbReference type="SAM" id="MobiDB-lite"/>
    </source>
</evidence>
<dbReference type="AlphaFoldDB" id="A0A3R8QQZ4"/>
<organism evidence="3 4">
    <name type="scientific">Brachybacterium paraconglomeratum</name>
    <dbReference type="NCBI Taxonomy" id="173362"/>
    <lineage>
        <taxon>Bacteria</taxon>
        <taxon>Bacillati</taxon>
        <taxon>Actinomycetota</taxon>
        <taxon>Actinomycetes</taxon>
        <taxon>Micrococcales</taxon>
        <taxon>Dermabacteraceae</taxon>
        <taxon>Brachybacterium</taxon>
    </lineage>
</organism>
<evidence type="ECO:0000313" key="4">
    <source>
        <dbReference type="Proteomes" id="UP000274327"/>
    </source>
</evidence>
<reference evidence="3 4" key="1">
    <citation type="submission" date="2018-07" db="EMBL/GenBank/DDBJ databases">
        <title>Brachybacteriurn paraconglorneratum KCTC 9916.</title>
        <authorList>
            <person name="Li Y."/>
        </authorList>
    </citation>
    <scope>NUCLEOTIDE SEQUENCE [LARGE SCALE GENOMIC DNA]</scope>
    <source>
        <strain evidence="3 4">KCTC 9916</strain>
    </source>
</reference>
<dbReference type="InterPro" id="IPR006311">
    <property type="entry name" value="TAT_signal"/>
</dbReference>
<dbReference type="GeneID" id="78119756"/>
<feature type="region of interest" description="Disordered" evidence="1">
    <location>
        <begin position="188"/>
        <end position="219"/>
    </location>
</feature>
<dbReference type="InterPro" id="IPR012347">
    <property type="entry name" value="Ferritin-like"/>
</dbReference>
<gene>
    <name evidence="3" type="ORF">DS079_01750</name>
</gene>
<keyword evidence="4" id="KW-1185">Reference proteome</keyword>
<comment type="caution">
    <text evidence="3">The sequence shown here is derived from an EMBL/GenBank/DDBJ whole genome shotgun (WGS) entry which is preliminary data.</text>
</comment>
<evidence type="ECO:0000313" key="3">
    <source>
        <dbReference type="EMBL" id="RRR20156.1"/>
    </source>
</evidence>
<evidence type="ECO:0000259" key="2">
    <source>
        <dbReference type="Pfam" id="PF14530"/>
    </source>
</evidence>